<dbReference type="EC" id="2.3.2.26" evidence="2"/>
<dbReference type="InterPro" id="IPR035983">
    <property type="entry name" value="Hect_E3_ubiquitin_ligase"/>
</dbReference>
<dbReference type="InterPro" id="IPR000569">
    <property type="entry name" value="HECT_dom"/>
</dbReference>
<evidence type="ECO:0000256" key="1">
    <source>
        <dbReference type="ARBA" id="ARBA00000885"/>
    </source>
</evidence>
<comment type="caution">
    <text evidence="5">Lacks conserved residue(s) required for the propagation of feature annotation.</text>
</comment>
<keyword evidence="4 5" id="KW-0833">Ubl conjugation pathway</keyword>
<dbReference type="PROSITE" id="PS50237">
    <property type="entry name" value="HECT"/>
    <property type="match status" value="1"/>
</dbReference>
<keyword evidence="8" id="KW-0012">Acyltransferase</keyword>
<name>A0A9W7XS43_9FUNG</name>
<evidence type="ECO:0000313" key="8">
    <source>
        <dbReference type="EMBL" id="KAJ1718025.1"/>
    </source>
</evidence>
<keyword evidence="3 8" id="KW-0808">Transferase</keyword>
<feature type="non-terminal residue" evidence="8">
    <location>
        <position position="1"/>
    </location>
</feature>
<dbReference type="EMBL" id="JANBOI010004015">
    <property type="protein sequence ID" value="KAJ1718025.1"/>
    <property type="molecule type" value="Genomic_DNA"/>
</dbReference>
<reference evidence="8" key="1">
    <citation type="submission" date="2022-07" db="EMBL/GenBank/DDBJ databases">
        <title>Phylogenomic reconstructions and comparative analyses of Kickxellomycotina fungi.</title>
        <authorList>
            <person name="Reynolds N.K."/>
            <person name="Stajich J.E."/>
            <person name="Barry K."/>
            <person name="Grigoriev I.V."/>
            <person name="Crous P."/>
            <person name="Smith M.E."/>
        </authorList>
    </citation>
    <scope>NUCLEOTIDE SEQUENCE</scope>
    <source>
        <strain evidence="8">BCRC 34381</strain>
    </source>
</reference>
<comment type="catalytic activity">
    <reaction evidence="1">
        <text>S-ubiquitinyl-[E2 ubiquitin-conjugating enzyme]-L-cysteine + [acceptor protein]-L-lysine = [E2 ubiquitin-conjugating enzyme]-L-cysteine + N(6)-ubiquitinyl-[acceptor protein]-L-lysine.</text>
        <dbReference type="EC" id="2.3.2.26"/>
    </reaction>
</comment>
<dbReference type="PANTHER" id="PTHR45700">
    <property type="entry name" value="UBIQUITIN-PROTEIN LIGASE E3C"/>
    <property type="match status" value="1"/>
</dbReference>
<dbReference type="OrthoDB" id="5576203at2759"/>
<protein>
    <recommendedName>
        <fullName evidence="2">HECT-type E3 ubiquitin transferase</fullName>
        <ecNumber evidence="2">2.3.2.26</ecNumber>
    </recommendedName>
</protein>
<accession>A0A9W7XS43</accession>
<evidence type="ECO:0000313" key="9">
    <source>
        <dbReference type="Proteomes" id="UP001143981"/>
    </source>
</evidence>
<evidence type="ECO:0000259" key="7">
    <source>
        <dbReference type="PROSITE" id="PS50237"/>
    </source>
</evidence>
<dbReference type="PANTHER" id="PTHR45700:SF9">
    <property type="entry name" value="HECT-TYPE E3 UBIQUITIN TRANSFERASE"/>
    <property type="match status" value="1"/>
</dbReference>
<gene>
    <name evidence="8" type="primary">HUL4_5</name>
    <name evidence="8" type="ORF">LPJ61_006934</name>
</gene>
<dbReference type="GO" id="GO:0000209">
    <property type="term" value="P:protein polyubiquitination"/>
    <property type="evidence" value="ECO:0007669"/>
    <property type="project" value="InterPro"/>
</dbReference>
<evidence type="ECO:0000256" key="2">
    <source>
        <dbReference type="ARBA" id="ARBA00012485"/>
    </source>
</evidence>
<organism evidence="8 9">
    <name type="scientific">Coemansia biformis</name>
    <dbReference type="NCBI Taxonomy" id="1286918"/>
    <lineage>
        <taxon>Eukaryota</taxon>
        <taxon>Fungi</taxon>
        <taxon>Fungi incertae sedis</taxon>
        <taxon>Zoopagomycota</taxon>
        <taxon>Kickxellomycotina</taxon>
        <taxon>Kickxellomycetes</taxon>
        <taxon>Kickxellales</taxon>
        <taxon>Kickxellaceae</taxon>
        <taxon>Coemansia</taxon>
    </lineage>
</organism>
<evidence type="ECO:0000256" key="4">
    <source>
        <dbReference type="ARBA" id="ARBA00022786"/>
    </source>
</evidence>
<evidence type="ECO:0000256" key="3">
    <source>
        <dbReference type="ARBA" id="ARBA00022679"/>
    </source>
</evidence>
<dbReference type="GO" id="GO:0061630">
    <property type="term" value="F:ubiquitin protein ligase activity"/>
    <property type="evidence" value="ECO:0007669"/>
    <property type="project" value="UniProtKB-EC"/>
</dbReference>
<dbReference type="Proteomes" id="UP001143981">
    <property type="component" value="Unassembled WGS sequence"/>
</dbReference>
<dbReference type="InterPro" id="IPR044611">
    <property type="entry name" value="E3A/B/C-like"/>
</dbReference>
<feature type="domain" description="HECT" evidence="7">
    <location>
        <begin position="268"/>
        <end position="317"/>
    </location>
</feature>
<evidence type="ECO:0000256" key="6">
    <source>
        <dbReference type="SAM" id="MobiDB-lite"/>
    </source>
</evidence>
<feature type="non-terminal residue" evidence="8">
    <location>
        <position position="349"/>
    </location>
</feature>
<dbReference type="SUPFAM" id="SSF56204">
    <property type="entry name" value="Hect, E3 ligase catalytic domain"/>
    <property type="match status" value="1"/>
</dbReference>
<keyword evidence="9" id="KW-1185">Reference proteome</keyword>
<evidence type="ECO:0000256" key="5">
    <source>
        <dbReference type="PROSITE-ProRule" id="PRU00104"/>
    </source>
</evidence>
<dbReference type="AlphaFoldDB" id="A0A9W7XS43"/>
<sequence>LSTSNIDLLTALDQEDKENGLSVDGPADAVRPSHGSVMGVLDGTAEPSSPAASFSPGRSSLARARSSSEAPTRRRQSRFQQRMRADDGILALVGPQASQTVGDWGAGVDLDDYYVGADGVFYPKTSSLVMHQHDWRLVTAAKVMALLHAANLLLSSRSRLPVEEFYNAAVDNMDLIADYDAWQTRITGAFSFCQYPFLLSLRAKVQIMQVDAARQMDSKLKEAVISALFQSHRSRLAHWNAAHHQPHLKLLVRRKCLVEDSFHQLATREQDLKKRLKIEFVDEEGIDAGGLTKEWFMLLMRELMNPIYGMFTREADTDDMHAAGADADEDDKAVSWGGAYWFNPASLET</sequence>
<dbReference type="Gene3D" id="3.90.1750.10">
    <property type="entry name" value="Hect, E3 ligase catalytic domains"/>
    <property type="match status" value="1"/>
</dbReference>
<feature type="compositionally biased region" description="Low complexity" evidence="6">
    <location>
        <begin position="45"/>
        <end position="70"/>
    </location>
</feature>
<feature type="region of interest" description="Disordered" evidence="6">
    <location>
        <begin position="1"/>
        <end position="80"/>
    </location>
</feature>
<proteinExistence type="predicted"/>
<comment type="caution">
    <text evidence="8">The sequence shown here is derived from an EMBL/GenBank/DDBJ whole genome shotgun (WGS) entry which is preliminary data.</text>
</comment>